<evidence type="ECO:0000313" key="2">
    <source>
        <dbReference type="Proteomes" id="UP000252519"/>
    </source>
</evidence>
<proteinExistence type="predicted"/>
<sequence length="133" mass="15196">MSADLVLNEDERVQKRELIKGNRERRHLEQLLSLIKGPPADEAHVKELKFEIDLITKSYCQNVDQPLITTVHGMAVSKDSQLAEMLRPIVRRSNEFAGVIAVWNTVSHIILALQTLRLLTTELSLSRDPRKFV</sequence>
<comment type="caution">
    <text evidence="1">The sequence shown here is derived from an EMBL/GenBank/DDBJ whole genome shotgun (WGS) entry which is preliminary data.</text>
</comment>
<dbReference type="Proteomes" id="UP000252519">
    <property type="component" value="Unassembled WGS sequence"/>
</dbReference>
<keyword evidence="2" id="KW-1185">Reference proteome</keyword>
<dbReference type="STRING" id="29170.A0A368FD36"/>
<name>A0A368FD36_ANCCA</name>
<accession>A0A368FD36</accession>
<protein>
    <submittedName>
        <fullName evidence="1">Uncharacterized protein</fullName>
    </submittedName>
</protein>
<organism evidence="1 2">
    <name type="scientific">Ancylostoma caninum</name>
    <name type="common">Dog hookworm</name>
    <dbReference type="NCBI Taxonomy" id="29170"/>
    <lineage>
        <taxon>Eukaryota</taxon>
        <taxon>Metazoa</taxon>
        <taxon>Ecdysozoa</taxon>
        <taxon>Nematoda</taxon>
        <taxon>Chromadorea</taxon>
        <taxon>Rhabditida</taxon>
        <taxon>Rhabditina</taxon>
        <taxon>Rhabditomorpha</taxon>
        <taxon>Strongyloidea</taxon>
        <taxon>Ancylostomatidae</taxon>
        <taxon>Ancylostomatinae</taxon>
        <taxon>Ancylostoma</taxon>
    </lineage>
</organism>
<dbReference type="EMBL" id="JOJR01001664">
    <property type="protein sequence ID" value="RCN30091.1"/>
    <property type="molecule type" value="Genomic_DNA"/>
</dbReference>
<gene>
    <name evidence="1" type="ORF">ANCCAN_24142</name>
</gene>
<reference evidence="1 2" key="1">
    <citation type="submission" date="2014-10" db="EMBL/GenBank/DDBJ databases">
        <title>Draft genome of the hookworm Ancylostoma caninum.</title>
        <authorList>
            <person name="Mitreva M."/>
        </authorList>
    </citation>
    <scope>NUCLEOTIDE SEQUENCE [LARGE SCALE GENOMIC DNA]</scope>
    <source>
        <strain evidence="1 2">Baltimore</strain>
    </source>
</reference>
<evidence type="ECO:0000313" key="1">
    <source>
        <dbReference type="EMBL" id="RCN30091.1"/>
    </source>
</evidence>
<dbReference type="AlphaFoldDB" id="A0A368FD36"/>
<dbReference type="OrthoDB" id="5771769at2759"/>